<keyword evidence="6 9" id="KW-1133">Transmembrane helix</keyword>
<comment type="similarity">
    <text evidence="2">Belongs to the ABC-2 integral membrane protein family.</text>
</comment>
<reference evidence="12 13" key="1">
    <citation type="submission" date="2020-01" db="EMBL/GenBank/DDBJ databases">
        <title>The possibility of degradation of plastic by Microbulbifer hydrolyticus IRE-31.</title>
        <authorList>
            <person name="Liu L."/>
        </authorList>
    </citation>
    <scope>NUCLEOTIDE SEQUENCE [LARGE SCALE GENOMIC DNA]</scope>
    <source>
        <strain evidence="12 13">IRE-31</strain>
    </source>
</reference>
<keyword evidence="13" id="KW-1185">Reference proteome</keyword>
<gene>
    <name evidence="12" type="ORF">GTQ55_08055</name>
    <name evidence="11" type="ORF">HNQ53_000783</name>
</gene>
<accession>A0A6P1TCG9</accession>
<keyword evidence="4" id="KW-1003">Cell membrane</keyword>
<evidence type="ECO:0000256" key="3">
    <source>
        <dbReference type="ARBA" id="ARBA00022448"/>
    </source>
</evidence>
<dbReference type="GO" id="GO:0140359">
    <property type="term" value="F:ABC-type transporter activity"/>
    <property type="evidence" value="ECO:0007669"/>
    <property type="project" value="InterPro"/>
</dbReference>
<reference evidence="11 14" key="2">
    <citation type="submission" date="2020-08" db="EMBL/GenBank/DDBJ databases">
        <title>Genomic Encyclopedia of Type Strains, Phase IV (KMG-IV): sequencing the most valuable type-strain genomes for metagenomic binning, comparative biology and taxonomic classification.</title>
        <authorList>
            <person name="Goeker M."/>
        </authorList>
    </citation>
    <scope>NUCLEOTIDE SEQUENCE [LARGE SCALE GENOMIC DNA]</scope>
    <source>
        <strain evidence="11 14">DSM 11525</strain>
    </source>
</reference>
<evidence type="ECO:0000313" key="12">
    <source>
        <dbReference type="EMBL" id="QHQ38939.1"/>
    </source>
</evidence>
<evidence type="ECO:0000256" key="7">
    <source>
        <dbReference type="ARBA" id="ARBA00023047"/>
    </source>
</evidence>
<dbReference type="InterPro" id="IPR013525">
    <property type="entry name" value="ABC2_TM"/>
</dbReference>
<comment type="subcellular location">
    <subcellularLocation>
        <location evidence="1">Cell membrane</location>
        <topology evidence="1">Multi-pass membrane protein</topology>
    </subcellularLocation>
</comment>
<evidence type="ECO:0000313" key="11">
    <source>
        <dbReference type="EMBL" id="MBB5210595.1"/>
    </source>
</evidence>
<evidence type="ECO:0000259" key="10">
    <source>
        <dbReference type="Pfam" id="PF01061"/>
    </source>
</evidence>
<evidence type="ECO:0000256" key="4">
    <source>
        <dbReference type="ARBA" id="ARBA00022475"/>
    </source>
</evidence>
<evidence type="ECO:0000256" key="5">
    <source>
        <dbReference type="ARBA" id="ARBA00022692"/>
    </source>
</evidence>
<feature type="domain" description="ABC-2 type transporter transmembrane" evidence="10">
    <location>
        <begin position="25"/>
        <end position="221"/>
    </location>
</feature>
<organism evidence="11 14">
    <name type="scientific">Microbulbifer hydrolyticus</name>
    <dbReference type="NCBI Taxonomy" id="48074"/>
    <lineage>
        <taxon>Bacteria</taxon>
        <taxon>Pseudomonadati</taxon>
        <taxon>Pseudomonadota</taxon>
        <taxon>Gammaproteobacteria</taxon>
        <taxon>Cellvibrionales</taxon>
        <taxon>Microbulbiferaceae</taxon>
        <taxon>Microbulbifer</taxon>
    </lineage>
</organism>
<protein>
    <submittedName>
        <fullName evidence="12">ABC transporter permease</fullName>
    </submittedName>
    <submittedName>
        <fullName evidence="11">Lipopolysaccharide transport system permease protein</fullName>
    </submittedName>
</protein>
<dbReference type="EMBL" id="CP047491">
    <property type="protein sequence ID" value="QHQ38939.1"/>
    <property type="molecule type" value="Genomic_DNA"/>
</dbReference>
<feature type="transmembrane region" description="Helical" evidence="9">
    <location>
        <begin position="122"/>
        <end position="145"/>
    </location>
</feature>
<dbReference type="PANTHER" id="PTHR30413">
    <property type="entry name" value="INNER MEMBRANE TRANSPORT PERMEASE"/>
    <property type="match status" value="1"/>
</dbReference>
<dbReference type="RefSeq" id="WP_161858266.1">
    <property type="nucleotide sequence ID" value="NZ_CP047491.1"/>
</dbReference>
<keyword evidence="8 9" id="KW-0472">Membrane</keyword>
<feature type="transmembrane region" description="Helical" evidence="9">
    <location>
        <begin position="71"/>
        <end position="94"/>
    </location>
</feature>
<evidence type="ECO:0000256" key="8">
    <source>
        <dbReference type="ARBA" id="ARBA00023136"/>
    </source>
</evidence>
<dbReference type="AlphaFoldDB" id="A0A6P1TCG9"/>
<dbReference type="GO" id="GO:0015920">
    <property type="term" value="P:lipopolysaccharide transport"/>
    <property type="evidence" value="ECO:0007669"/>
    <property type="project" value="TreeGrafter"/>
</dbReference>
<keyword evidence="7" id="KW-0625">Polysaccharide transport</keyword>
<evidence type="ECO:0000256" key="6">
    <source>
        <dbReference type="ARBA" id="ARBA00022989"/>
    </source>
</evidence>
<keyword evidence="7" id="KW-0762">Sugar transport</keyword>
<evidence type="ECO:0000256" key="1">
    <source>
        <dbReference type="ARBA" id="ARBA00004651"/>
    </source>
</evidence>
<feature type="transmembrane region" description="Helical" evidence="9">
    <location>
        <begin position="42"/>
        <end position="59"/>
    </location>
</feature>
<dbReference type="PANTHER" id="PTHR30413:SF10">
    <property type="entry name" value="CAPSULE POLYSACCHARIDE EXPORT INNER-MEMBRANE PROTEIN CTRC"/>
    <property type="match status" value="1"/>
</dbReference>
<dbReference type="OrthoDB" id="9796017at2"/>
<evidence type="ECO:0000256" key="2">
    <source>
        <dbReference type="ARBA" id="ARBA00007783"/>
    </source>
</evidence>
<dbReference type="Proteomes" id="UP000464675">
    <property type="component" value="Chromosome"/>
</dbReference>
<dbReference type="EMBL" id="JACHHR010000001">
    <property type="protein sequence ID" value="MBB5210595.1"/>
    <property type="molecule type" value="Genomic_DNA"/>
</dbReference>
<feature type="transmembrane region" description="Helical" evidence="9">
    <location>
        <begin position="230"/>
        <end position="254"/>
    </location>
</feature>
<dbReference type="GO" id="GO:0015774">
    <property type="term" value="P:polysaccharide transport"/>
    <property type="evidence" value="ECO:0007669"/>
    <property type="project" value="UniProtKB-KW"/>
</dbReference>
<evidence type="ECO:0000256" key="9">
    <source>
        <dbReference type="SAM" id="Phobius"/>
    </source>
</evidence>
<keyword evidence="5 9" id="KW-0812">Transmembrane</keyword>
<dbReference type="Proteomes" id="UP000563601">
    <property type="component" value="Unassembled WGS sequence"/>
</dbReference>
<evidence type="ECO:0000313" key="13">
    <source>
        <dbReference type="Proteomes" id="UP000464675"/>
    </source>
</evidence>
<name>A0A6P1TCG9_9GAMM</name>
<sequence>MIKTLHTAFADVRAAIKLKNVWVALASEDISDQHKRTSLGPLWLLLNYLAFAFTFIVIFERGQGIPNFQSYVSLGLLVWFFVSEIISLSVTLFAREEGFLKGTTLPLSTYAFRLMMQSTIRLGFTTVGCVAILAITGASLSIGWLYSAVGIALLLLIAPAIIICMAFLGAFFPDSQFIVSNAMRIGMFLTPIFWHPANSGGLRQTLYDLNPFTYALEIVRQPIITGEFQLFPFTFCASVGLVLWLFALLLLGALRKKVIHVL</sequence>
<feature type="transmembrane region" description="Helical" evidence="9">
    <location>
        <begin position="151"/>
        <end position="171"/>
    </location>
</feature>
<proteinExistence type="inferred from homology"/>
<dbReference type="Pfam" id="PF01061">
    <property type="entry name" value="ABC2_membrane"/>
    <property type="match status" value="1"/>
</dbReference>
<evidence type="ECO:0000313" key="14">
    <source>
        <dbReference type="Proteomes" id="UP000563601"/>
    </source>
</evidence>
<dbReference type="GO" id="GO:0005886">
    <property type="term" value="C:plasma membrane"/>
    <property type="evidence" value="ECO:0007669"/>
    <property type="project" value="UniProtKB-SubCell"/>
</dbReference>
<keyword evidence="3" id="KW-0813">Transport</keyword>